<dbReference type="RefSeq" id="XP_003876135.1">
    <property type="nucleotide sequence ID" value="XM_003876086.1"/>
</dbReference>
<keyword evidence="3" id="KW-1185">Reference proteome</keyword>
<dbReference type="AlphaFoldDB" id="E9AXF9"/>
<dbReference type="Gene3D" id="1.10.472.10">
    <property type="entry name" value="Cyclin-like"/>
    <property type="match status" value="1"/>
</dbReference>
<evidence type="ECO:0000313" key="3">
    <source>
        <dbReference type="Proteomes" id="UP000007259"/>
    </source>
</evidence>
<dbReference type="VEuPathDB" id="TriTrypDB:LmxM.25.0810"/>
<feature type="compositionally biased region" description="Low complexity" evidence="1">
    <location>
        <begin position="355"/>
        <end position="364"/>
    </location>
</feature>
<feature type="region of interest" description="Disordered" evidence="1">
    <location>
        <begin position="898"/>
        <end position="929"/>
    </location>
</feature>
<accession>E9AXF9</accession>
<evidence type="ECO:0008006" key="4">
    <source>
        <dbReference type="Google" id="ProtNLM"/>
    </source>
</evidence>
<feature type="region of interest" description="Disordered" evidence="1">
    <location>
        <begin position="387"/>
        <end position="411"/>
    </location>
</feature>
<dbReference type="EMBL" id="FR799578">
    <property type="protein sequence ID" value="CBZ27650.1"/>
    <property type="molecule type" value="Genomic_DNA"/>
</dbReference>
<dbReference type="OrthoDB" id="273176at2759"/>
<protein>
    <recommendedName>
        <fullName evidence="4">Cyclin N-terminal domain-containing protein</fullName>
    </recommendedName>
</protein>
<dbReference type="Proteomes" id="UP000007259">
    <property type="component" value="Chromosome 25"/>
</dbReference>
<dbReference type="SUPFAM" id="SSF47954">
    <property type="entry name" value="Cyclin-like"/>
    <property type="match status" value="1"/>
</dbReference>
<feature type="region of interest" description="Disordered" evidence="1">
    <location>
        <begin position="670"/>
        <end position="689"/>
    </location>
</feature>
<sequence length="1019" mass="109245">MSTAVFELFGKLAGVATTGQQGAPSALEMAPPQMLLPTDEECVLYGQKKPIVFFYEPRGAQQLASGAADGNSGPGAGAALTSSSRTSLLQGWPVELSAAQLASPGTAVHALRVTNAEDDLHKTLSTQEVWADWPQTIRGWQLCPMSHLCAVVCINGAAPHVYLLASRYELVGTSAVYERYLLLRPPSKDSGRDAASNVLAPATTAADSASISVTELRTLRRIACLCRCFCSSGAEAQPRTARSRGVGSDTLAPPPPLPDYVLHLVPTSLQYTFCFAATALLSAADEERCQSWAMTATSLSRLKFSSRYQSCSTTEAANTSGALSDGGHTTYFESATQSRDRSTSAVRVVEGGVGTTSASGAGFSEDPRSAPSTPARPLLAMSRMDEQRGDALQRASHHEDMHQDGEGNLEERLPPSQRWRAMALRRLLDTSFYDEQVPAGWRRWRYASSGILCRPLVVDSLDGIVRYIHGSRLAFYTAVAFLDRFIAVTVDPLANFFAYKRQVQRGRSRQEMDCRMLAMHGTRPTDPPIAAELRTEQLFDNGLDGGVQTREICSFLTQVIVVCIMLGSKTVDLYPPRIRSLMGCVEDTAPISEEDFVILEFHVLLTLGFPVHPVTLFEAVGALLTFSTSDALYGTLTVSHTTRRLLEEHQDRGHLVDDVDRLMQEEAEEEEAAAVAGSSHPHQASRATALTPADRRAINDWLRLRLFTCFVCDEVIRANAGGSAASSSVSASSASDSTPRRLGGCVSSRMAAEEESKLQDGGFSVLQFSPVLVAAAALVIAAEQLRMPLPAPMLRLVPAPMQARLREAPIDASTDVGRSNGCSRSGHVMAASHRRGQNMSTCDVAIDESNVLGRGASAEARHNEASTGLRLTAAATDDHYKVLMELSLLLEQELSRLSDDSDLQGPPPLASVPAAGATPTSTNLEEEQVGAGSCSAAAVAGPSPCFTHPYTGALSRGGAARRGAALASAASPRVRPASARAIDMFGRIIAQVKAIHHRSRESCPPVLLHRYQPLFRDGV</sequence>
<evidence type="ECO:0000256" key="1">
    <source>
        <dbReference type="SAM" id="MobiDB-lite"/>
    </source>
</evidence>
<dbReference type="GeneID" id="13449251"/>
<feature type="region of interest" description="Disordered" evidence="1">
    <location>
        <begin position="353"/>
        <end position="375"/>
    </location>
</feature>
<dbReference type="OMA" id="RESCPPV"/>
<feature type="compositionally biased region" description="Low complexity" evidence="1">
    <location>
        <begin position="724"/>
        <end position="737"/>
    </location>
</feature>
<dbReference type="KEGG" id="lmi:LMXM_25_0810"/>
<organism evidence="2 3">
    <name type="scientific">Leishmania mexicana (strain MHOM/GT/2001/U1103)</name>
    <dbReference type="NCBI Taxonomy" id="929439"/>
    <lineage>
        <taxon>Eukaryota</taxon>
        <taxon>Discoba</taxon>
        <taxon>Euglenozoa</taxon>
        <taxon>Kinetoplastea</taxon>
        <taxon>Metakinetoplastina</taxon>
        <taxon>Trypanosomatida</taxon>
        <taxon>Trypanosomatidae</taxon>
        <taxon>Leishmaniinae</taxon>
        <taxon>Leishmania</taxon>
    </lineage>
</organism>
<proteinExistence type="predicted"/>
<dbReference type="PhylomeDB" id="E9AXF9"/>
<dbReference type="InterPro" id="IPR036915">
    <property type="entry name" value="Cyclin-like_sf"/>
</dbReference>
<feature type="region of interest" description="Disordered" evidence="1">
    <location>
        <begin position="724"/>
        <end position="743"/>
    </location>
</feature>
<reference evidence="2 3" key="1">
    <citation type="journal article" date="2011" name="Genome Res.">
        <title>Chromosome and gene copy number variation allow major structural change between species and strains of Leishmania.</title>
        <authorList>
            <person name="Rogers M.B."/>
            <person name="Hilley J.D."/>
            <person name="Dickens N.J."/>
            <person name="Wilkes J."/>
            <person name="Bates P.A."/>
            <person name="Depledge D.P."/>
            <person name="Harris D."/>
            <person name="Her Y."/>
            <person name="Herzyk P."/>
            <person name="Imamura H."/>
            <person name="Otto T.D."/>
            <person name="Sanders M."/>
            <person name="Seeger K."/>
            <person name="Dujardin J.C."/>
            <person name="Berriman M."/>
            <person name="Smith D.F."/>
            <person name="Hertz-Fowler C."/>
            <person name="Mottram J.C."/>
        </authorList>
    </citation>
    <scope>NUCLEOTIDE SEQUENCE [LARGE SCALE GENOMIC DNA]</scope>
    <source>
        <strain evidence="2 3">MHOM/GT/2001/U1103</strain>
    </source>
</reference>
<gene>
    <name evidence="2" type="ORF">LMXM_25_0810</name>
</gene>
<name>E9AXF9_LEIMU</name>
<evidence type="ECO:0000313" key="2">
    <source>
        <dbReference type="EMBL" id="CBZ27650.1"/>
    </source>
</evidence>